<gene>
    <name evidence="8" type="ORF">HMPREF1541_04624</name>
</gene>
<dbReference type="InParanoid" id="W2RV77"/>
<dbReference type="CDD" id="cd11482">
    <property type="entry name" value="SLC-NCS1sbd_NRT1-like"/>
    <property type="match status" value="1"/>
</dbReference>
<evidence type="ECO:0000313" key="9">
    <source>
        <dbReference type="Proteomes" id="UP000030752"/>
    </source>
</evidence>
<dbReference type="Pfam" id="PF02133">
    <property type="entry name" value="Transp_cyt_pur"/>
    <property type="match status" value="1"/>
</dbReference>
<dbReference type="HOGENOM" id="CLU_021555_3_2_1"/>
<feature type="transmembrane region" description="Helical" evidence="7">
    <location>
        <begin position="365"/>
        <end position="385"/>
    </location>
</feature>
<dbReference type="PANTHER" id="PTHR30618">
    <property type="entry name" value="NCS1 FAMILY PURINE/PYRIMIDINE TRANSPORTER"/>
    <property type="match status" value="1"/>
</dbReference>
<evidence type="ECO:0000256" key="1">
    <source>
        <dbReference type="ARBA" id="ARBA00004141"/>
    </source>
</evidence>
<dbReference type="GO" id="GO:0005886">
    <property type="term" value="C:plasma membrane"/>
    <property type="evidence" value="ECO:0007669"/>
    <property type="project" value="TreeGrafter"/>
</dbReference>
<dbReference type="VEuPathDB" id="FungiDB:HMPREF1541_04624"/>
<dbReference type="EMBL" id="KB822720">
    <property type="protein sequence ID" value="ETN40347.1"/>
    <property type="molecule type" value="Genomic_DNA"/>
</dbReference>
<keyword evidence="9" id="KW-1185">Reference proteome</keyword>
<feature type="transmembrane region" description="Helical" evidence="7">
    <location>
        <begin position="48"/>
        <end position="71"/>
    </location>
</feature>
<feature type="transmembrane region" description="Helical" evidence="7">
    <location>
        <begin position="120"/>
        <end position="140"/>
    </location>
</feature>
<dbReference type="eggNOG" id="KOG2466">
    <property type="taxonomic scope" value="Eukaryota"/>
</dbReference>
<evidence type="ECO:0000256" key="2">
    <source>
        <dbReference type="ARBA" id="ARBA00008974"/>
    </source>
</evidence>
<feature type="compositionally biased region" description="Basic and acidic residues" evidence="6">
    <location>
        <begin position="539"/>
        <end position="551"/>
    </location>
</feature>
<accession>W2RV77</accession>
<dbReference type="RefSeq" id="XP_008717190.1">
    <property type="nucleotide sequence ID" value="XM_008718968.1"/>
</dbReference>
<reference evidence="8 9" key="1">
    <citation type="submission" date="2013-03" db="EMBL/GenBank/DDBJ databases">
        <title>The Genome Sequence of Phialophora europaea CBS 101466.</title>
        <authorList>
            <consortium name="The Broad Institute Genomics Platform"/>
            <person name="Cuomo C."/>
            <person name="de Hoog S."/>
            <person name="Gorbushina A."/>
            <person name="Walker B."/>
            <person name="Young S.K."/>
            <person name="Zeng Q."/>
            <person name="Gargeya S."/>
            <person name="Fitzgerald M."/>
            <person name="Haas B."/>
            <person name="Abouelleil A."/>
            <person name="Allen A.W."/>
            <person name="Alvarado L."/>
            <person name="Arachchi H.M."/>
            <person name="Berlin A.M."/>
            <person name="Chapman S.B."/>
            <person name="Gainer-Dewar J."/>
            <person name="Goldberg J."/>
            <person name="Griggs A."/>
            <person name="Gujja S."/>
            <person name="Hansen M."/>
            <person name="Howarth C."/>
            <person name="Imamovic A."/>
            <person name="Ireland A."/>
            <person name="Larimer J."/>
            <person name="McCowan C."/>
            <person name="Murphy C."/>
            <person name="Pearson M."/>
            <person name="Poon T.W."/>
            <person name="Priest M."/>
            <person name="Roberts A."/>
            <person name="Saif S."/>
            <person name="Shea T."/>
            <person name="Sisk P."/>
            <person name="Sykes S."/>
            <person name="Wortman J."/>
            <person name="Nusbaum C."/>
            <person name="Birren B."/>
        </authorList>
    </citation>
    <scope>NUCLEOTIDE SEQUENCE [LARGE SCALE GENOMIC DNA]</scope>
    <source>
        <strain evidence="8 9">CBS 101466</strain>
    </source>
</reference>
<name>W2RV77_CYPE1</name>
<sequence length="551" mass="60067">MGRNWDHLKQRLQVPKDHDSYYENTTWCNRDLIPMPPERRTFGVWGYFGYWTVSGSCISAWSTGSTLLAFGLTPPQAIGVVIVGGVLTGLLAVACGWMGEVHHIGFTVASRSSWGMRGSYFPVILRVFVACMWFGMQAFWGGQATRVLWGAIIPGFAHMKNYFSESSHLLTNDFIGLLIWMIVFVPLVLVPPERLQIPFAISFVLFAGSCFGILIWAVHNAGGPGTMFYETSTGDDVGWAFMFGITAILGAWGAGTLGQSDWTRYANRRFAPTLSQLVAAPITISVTATIGIIVTSAARDVLGGDILWNPIYLLAEVQEHYDSSSRVRAGVFFASIGLVSSQLAISVVLNSVSTGMDMAGLCPRYINIIRGSYIMAIIGIATQPWQLLNTADKFLKVLSGFGVFMAPATGILLADYHVVRRAKLKLNDLYTSDRAAIYWFSGGLNWRAVVAFVAGVWPLLPGLVETVNTTGASVENGWVRLYHLTFIIGVAISFVVFWACSHFFAPDGLGQETPFLGDAFHGEAADISAAQDESSENEGDGKKFAKEHVSA</sequence>
<evidence type="ECO:0000256" key="5">
    <source>
        <dbReference type="ARBA" id="ARBA00023136"/>
    </source>
</evidence>
<feature type="transmembrane region" description="Helical" evidence="7">
    <location>
        <begin position="437"/>
        <end position="460"/>
    </location>
</feature>
<dbReference type="InterPro" id="IPR001248">
    <property type="entry name" value="Pur-cyt_permease"/>
</dbReference>
<feature type="transmembrane region" description="Helical" evidence="7">
    <location>
        <begin position="480"/>
        <end position="500"/>
    </location>
</feature>
<comment type="similarity">
    <text evidence="2">Belongs to the purine-cytosine permease (2.A.39) family.</text>
</comment>
<evidence type="ECO:0000313" key="8">
    <source>
        <dbReference type="EMBL" id="ETN40347.1"/>
    </source>
</evidence>
<dbReference type="OrthoDB" id="2018619at2759"/>
<feature type="transmembrane region" description="Helical" evidence="7">
    <location>
        <begin position="331"/>
        <end position="353"/>
    </location>
</feature>
<keyword evidence="5 7" id="KW-0472">Membrane</keyword>
<keyword evidence="3 7" id="KW-0812">Transmembrane</keyword>
<feature type="transmembrane region" description="Helical" evidence="7">
    <location>
        <begin position="238"/>
        <end position="257"/>
    </location>
</feature>
<feature type="transmembrane region" description="Helical" evidence="7">
    <location>
        <begin position="397"/>
        <end position="416"/>
    </location>
</feature>
<feature type="transmembrane region" description="Helical" evidence="7">
    <location>
        <begin position="197"/>
        <end position="218"/>
    </location>
</feature>
<dbReference type="Gene3D" id="1.10.4160.10">
    <property type="entry name" value="Hydantoin permease"/>
    <property type="match status" value="1"/>
</dbReference>
<evidence type="ECO:0000256" key="7">
    <source>
        <dbReference type="SAM" id="Phobius"/>
    </source>
</evidence>
<dbReference type="Proteomes" id="UP000030752">
    <property type="component" value="Unassembled WGS sequence"/>
</dbReference>
<proteinExistence type="inferred from homology"/>
<dbReference type="AlphaFoldDB" id="W2RV77"/>
<keyword evidence="4 7" id="KW-1133">Transmembrane helix</keyword>
<dbReference type="PANTHER" id="PTHR30618:SF15">
    <property type="entry name" value="NICOTINAMIDE RIBOSIDE TRANSPORTER 1-RELATED"/>
    <property type="match status" value="1"/>
</dbReference>
<organism evidence="8 9">
    <name type="scientific">Cyphellophora europaea (strain CBS 101466)</name>
    <name type="common">Phialophora europaea</name>
    <dbReference type="NCBI Taxonomy" id="1220924"/>
    <lineage>
        <taxon>Eukaryota</taxon>
        <taxon>Fungi</taxon>
        <taxon>Dikarya</taxon>
        <taxon>Ascomycota</taxon>
        <taxon>Pezizomycotina</taxon>
        <taxon>Eurotiomycetes</taxon>
        <taxon>Chaetothyriomycetidae</taxon>
        <taxon>Chaetothyriales</taxon>
        <taxon>Cyphellophoraceae</taxon>
        <taxon>Cyphellophora</taxon>
    </lineage>
</organism>
<feature type="transmembrane region" description="Helical" evidence="7">
    <location>
        <begin position="277"/>
        <end position="298"/>
    </location>
</feature>
<protein>
    <recommendedName>
        <fullName evidence="10">NCS1 nucleoside transporter</fullName>
    </recommendedName>
</protein>
<dbReference type="GeneID" id="19971963"/>
<evidence type="ECO:0000256" key="3">
    <source>
        <dbReference type="ARBA" id="ARBA00022692"/>
    </source>
</evidence>
<feature type="region of interest" description="Disordered" evidence="6">
    <location>
        <begin position="528"/>
        <end position="551"/>
    </location>
</feature>
<comment type="subcellular location">
    <subcellularLocation>
        <location evidence="1">Membrane</location>
        <topology evidence="1">Multi-pass membrane protein</topology>
    </subcellularLocation>
</comment>
<feature type="transmembrane region" description="Helical" evidence="7">
    <location>
        <begin position="169"/>
        <end position="190"/>
    </location>
</feature>
<feature type="transmembrane region" description="Helical" evidence="7">
    <location>
        <begin position="77"/>
        <end position="99"/>
    </location>
</feature>
<evidence type="ECO:0000256" key="4">
    <source>
        <dbReference type="ARBA" id="ARBA00022989"/>
    </source>
</evidence>
<evidence type="ECO:0000256" key="6">
    <source>
        <dbReference type="SAM" id="MobiDB-lite"/>
    </source>
</evidence>
<evidence type="ECO:0008006" key="10">
    <source>
        <dbReference type="Google" id="ProtNLM"/>
    </source>
</evidence>
<dbReference type="InterPro" id="IPR045225">
    <property type="entry name" value="Uracil/uridine/allantoin_perm"/>
</dbReference>
<dbReference type="GO" id="GO:0015205">
    <property type="term" value="F:nucleobase transmembrane transporter activity"/>
    <property type="evidence" value="ECO:0007669"/>
    <property type="project" value="TreeGrafter"/>
</dbReference>